<dbReference type="InterPro" id="IPR023074">
    <property type="entry name" value="HMG_CoA_Rdtase_cat_sf"/>
</dbReference>
<protein>
    <recommendedName>
        <fullName evidence="2">hydroxymethylglutaryl-CoA reductase (NADPH)</fullName>
        <ecNumber evidence="2">1.1.1.34</ecNumber>
    </recommendedName>
</protein>
<dbReference type="PANTHER" id="PTHR10572:SF24">
    <property type="entry name" value="3-HYDROXY-3-METHYLGLUTARYL-COENZYME A REDUCTASE"/>
    <property type="match status" value="1"/>
</dbReference>
<sequence>MQNIIIDCHKFNNENRNMFVFTNINYMASSIEKANKALHRIETEIGNIIHSIKNRRPAELTVDCTLPLSAEVNREGMLQRHSFLQKITGKQFPFLSGEEIGEPDRLNGNIENYIGMSCVPTGVIGPLRIIGSAANADFYVPLATSEGALLASYHRGARACFVAGGITSICLIEGVQRSPLFKFENVGELGLFVSWLLPQEEKLKEITKQTSRFARLTCIQIQIEGNHLIVTFEYQTGDAAGQNMVTICTDTICQYLIAHSPVKPKLWFVEGNYSGDKKATALSFTNVRGKKVTAEIVLPETIVQQVLKTTPELMAEYWRSSTMGIIQSGAIGAHGHYANGLAALFLATGQDVACVAEAATGITRMELNKDGSLYASVTLPNLMVGTVGGGTHLSTQRECLEIMDCYGAGQARKFAEICGGLVLAGELSIAAALSAGHFTSAHQKFGRKKSI</sequence>
<dbReference type="EMBL" id="ACHA02000002">
    <property type="protein sequence ID" value="EFK59944.1"/>
    <property type="molecule type" value="Genomic_DNA"/>
</dbReference>
<dbReference type="InterPro" id="IPR009023">
    <property type="entry name" value="HMG_CoA_Rdtase_NAD(P)-bd_sf"/>
</dbReference>
<accession>D7VIP2</accession>
<dbReference type="EC" id="1.1.1.34" evidence="2"/>
<dbReference type="PROSITE" id="PS00318">
    <property type="entry name" value="HMG_COA_REDUCTASE_2"/>
    <property type="match status" value="1"/>
</dbReference>
<keyword evidence="4 5" id="KW-0560">Oxidoreductase</keyword>
<dbReference type="PRINTS" id="PR00071">
    <property type="entry name" value="HMGCOARDTASE"/>
</dbReference>
<organism evidence="5 6">
    <name type="scientific">Sphingobacterium spiritivorum ATCC 33861</name>
    <dbReference type="NCBI Taxonomy" id="525373"/>
    <lineage>
        <taxon>Bacteria</taxon>
        <taxon>Pseudomonadati</taxon>
        <taxon>Bacteroidota</taxon>
        <taxon>Sphingobacteriia</taxon>
        <taxon>Sphingobacteriales</taxon>
        <taxon>Sphingobacteriaceae</taxon>
        <taxon>Sphingobacterium</taxon>
    </lineage>
</organism>
<keyword evidence="6" id="KW-1185">Reference proteome</keyword>
<dbReference type="SUPFAM" id="SSF56542">
    <property type="entry name" value="Substrate-binding domain of HMG-CoA reductase"/>
    <property type="match status" value="1"/>
</dbReference>
<dbReference type="HOGENOM" id="CLU_001734_2_2_10"/>
<dbReference type="Gene3D" id="3.90.770.10">
    <property type="entry name" value="3-hydroxy-3-methylglutaryl-coenzyme A Reductase, Chain A, domain 2"/>
    <property type="match status" value="1"/>
</dbReference>
<dbReference type="GO" id="GO:0004420">
    <property type="term" value="F:hydroxymethylglutaryl-CoA reductase (NADPH) activity"/>
    <property type="evidence" value="ECO:0007669"/>
    <property type="project" value="UniProtKB-EC"/>
</dbReference>
<dbReference type="AlphaFoldDB" id="D7VIP2"/>
<dbReference type="SUPFAM" id="SSF55035">
    <property type="entry name" value="NAD-binding domain of HMG-CoA reductase"/>
    <property type="match status" value="1"/>
</dbReference>
<dbReference type="InterPro" id="IPR023076">
    <property type="entry name" value="HMG_CoA_Rdtase_CS"/>
</dbReference>
<dbReference type="PANTHER" id="PTHR10572">
    <property type="entry name" value="3-HYDROXY-3-METHYLGLUTARYL-COENZYME A REDUCTASE"/>
    <property type="match status" value="1"/>
</dbReference>
<dbReference type="eggNOG" id="COG1257">
    <property type="taxonomic scope" value="Bacteria"/>
</dbReference>
<dbReference type="CDD" id="cd00643">
    <property type="entry name" value="HMG-CoA_reductase_classI"/>
    <property type="match status" value="1"/>
</dbReference>
<dbReference type="GO" id="GO:0015936">
    <property type="term" value="P:coenzyme A metabolic process"/>
    <property type="evidence" value="ECO:0007669"/>
    <property type="project" value="InterPro"/>
</dbReference>
<dbReference type="GO" id="GO:0008299">
    <property type="term" value="P:isoprenoid biosynthetic process"/>
    <property type="evidence" value="ECO:0007669"/>
    <property type="project" value="InterPro"/>
</dbReference>
<evidence type="ECO:0000313" key="6">
    <source>
        <dbReference type="Proteomes" id="UP000006258"/>
    </source>
</evidence>
<evidence type="ECO:0000256" key="1">
    <source>
        <dbReference type="ARBA" id="ARBA00007661"/>
    </source>
</evidence>
<proteinExistence type="inferred from homology"/>
<dbReference type="InterPro" id="IPR002202">
    <property type="entry name" value="HMG_CoA_Rdtase"/>
</dbReference>
<reference evidence="5" key="1">
    <citation type="submission" date="2010-07" db="EMBL/GenBank/DDBJ databases">
        <authorList>
            <person name="Muzny D."/>
            <person name="Qin X."/>
            <person name="Buhay C."/>
            <person name="Dugan-Rocha S."/>
            <person name="Ding Y."/>
            <person name="Chen G."/>
            <person name="Hawes A."/>
            <person name="Holder M."/>
            <person name="Jhangiani S."/>
            <person name="Johnson A."/>
            <person name="Khan Z."/>
            <person name="Li Z."/>
            <person name="Liu W."/>
            <person name="Liu X."/>
            <person name="Perez L."/>
            <person name="Shen H."/>
            <person name="Wang Q."/>
            <person name="Watt J."/>
            <person name="Xi L."/>
            <person name="Xin Y."/>
            <person name="Zhou J."/>
            <person name="Deng J."/>
            <person name="Jiang H."/>
            <person name="Liu Y."/>
            <person name="Qu J."/>
            <person name="Song X.-Z."/>
            <person name="Zhang L."/>
            <person name="Villasana D."/>
            <person name="Johnson A."/>
            <person name="Liu J."/>
            <person name="Liyanage D."/>
            <person name="Lorensuhewa L."/>
            <person name="Robinson T."/>
            <person name="Song A."/>
            <person name="Song B.-B."/>
            <person name="Dinh H."/>
            <person name="Thornton R."/>
            <person name="Coyle M."/>
            <person name="Francisco L."/>
            <person name="Jackson L."/>
            <person name="Javaid M."/>
            <person name="Korchina V."/>
            <person name="Kovar C."/>
            <person name="Mata R."/>
            <person name="Mathew T."/>
            <person name="Ngo R."/>
            <person name="Nguyen L."/>
            <person name="Nguyen N."/>
            <person name="Okwuonu G."/>
            <person name="Ongeri F."/>
            <person name="Pham C."/>
            <person name="Simmons D."/>
            <person name="Wilczek-Boney K."/>
            <person name="Hale W."/>
            <person name="Jakkamsetti A."/>
            <person name="Pham P."/>
            <person name="Ruth R."/>
            <person name="San Lucas F."/>
            <person name="Warren J."/>
            <person name="Zhang J."/>
            <person name="Zhao Z."/>
            <person name="Zhou C."/>
            <person name="Zhu D."/>
            <person name="Lee S."/>
            <person name="Bess C."/>
            <person name="Blankenburg K."/>
            <person name="Forbes L."/>
            <person name="Fu Q."/>
            <person name="Gubbala S."/>
            <person name="Hirani K."/>
            <person name="Jayaseelan J.C."/>
            <person name="Lara F."/>
            <person name="Munidasa M."/>
            <person name="Palculict T."/>
            <person name="Patil S."/>
            <person name="Pu L.-L."/>
            <person name="Saada N."/>
            <person name="Tang L."/>
            <person name="Weissenberger G."/>
            <person name="Zhu Y."/>
            <person name="Hemphill L."/>
            <person name="Shang Y."/>
            <person name="Youmans B."/>
            <person name="Ayvaz T."/>
            <person name="Ross M."/>
            <person name="Santibanez J."/>
            <person name="Aqrawi P."/>
            <person name="Gross S."/>
            <person name="Joshi V."/>
            <person name="Fowler G."/>
            <person name="Nazareth L."/>
            <person name="Reid J."/>
            <person name="Worley K."/>
            <person name="Petrosino J."/>
            <person name="Highlander S."/>
            <person name="Gibbs R."/>
        </authorList>
    </citation>
    <scope>NUCLEOTIDE SEQUENCE [LARGE SCALE GENOMIC DNA]</scope>
    <source>
        <strain evidence="5">ATCC 33861</strain>
    </source>
</reference>
<comment type="similarity">
    <text evidence="1">Belongs to the HMG-CoA reductase family.</text>
</comment>
<dbReference type="InterPro" id="IPR009029">
    <property type="entry name" value="HMG_CoA_Rdtase_sub-bd_dom_sf"/>
</dbReference>
<dbReference type="PROSITE" id="PS50065">
    <property type="entry name" value="HMG_COA_REDUCTASE_4"/>
    <property type="match status" value="1"/>
</dbReference>
<name>D7VIP2_SPHSI</name>
<gene>
    <name evidence="5" type="primary">hmgA2</name>
    <name evidence="5" type="ORF">HMPREF0766_10861</name>
</gene>
<dbReference type="Proteomes" id="UP000006258">
    <property type="component" value="Unassembled WGS sequence"/>
</dbReference>
<dbReference type="Pfam" id="PF00368">
    <property type="entry name" value="HMG-CoA_red"/>
    <property type="match status" value="1"/>
</dbReference>
<keyword evidence="3" id="KW-0521">NADP</keyword>
<dbReference type="InterPro" id="IPR004554">
    <property type="entry name" value="HMG_CoA_Rdtase_eu_arc"/>
</dbReference>
<evidence type="ECO:0000256" key="4">
    <source>
        <dbReference type="ARBA" id="ARBA00023002"/>
    </source>
</evidence>
<evidence type="ECO:0000256" key="2">
    <source>
        <dbReference type="ARBA" id="ARBA00012999"/>
    </source>
</evidence>
<dbReference type="Gene3D" id="3.30.70.420">
    <property type="entry name" value="Hydroxymethylglutaryl-CoA reductase, class I/II, NAD/NADP-binding domain"/>
    <property type="match status" value="1"/>
</dbReference>
<evidence type="ECO:0000256" key="3">
    <source>
        <dbReference type="ARBA" id="ARBA00022857"/>
    </source>
</evidence>
<evidence type="ECO:0000313" key="5">
    <source>
        <dbReference type="EMBL" id="EFK59944.1"/>
    </source>
</evidence>
<dbReference type="STRING" id="525373.HMPREF0766_10861"/>
<comment type="caution">
    <text evidence="5">The sequence shown here is derived from an EMBL/GenBank/DDBJ whole genome shotgun (WGS) entry which is preliminary data.</text>
</comment>